<dbReference type="SUPFAM" id="SSF63817">
    <property type="entry name" value="Sortase"/>
    <property type="match status" value="1"/>
</dbReference>
<feature type="active site" description="Acyl-thioester intermediate" evidence="2">
    <location>
        <position position="207"/>
    </location>
</feature>
<dbReference type="InterPro" id="IPR023365">
    <property type="entry name" value="Sortase_dom-sf"/>
</dbReference>
<protein>
    <submittedName>
        <fullName evidence="4">Sortase</fullName>
    </submittedName>
</protein>
<gene>
    <name evidence="4" type="ORF">EBB54_00665</name>
</gene>
<dbReference type="Gene3D" id="2.40.260.10">
    <property type="entry name" value="Sortase"/>
    <property type="match status" value="1"/>
</dbReference>
<name>A0A3R8RAV5_9FIRM</name>
<evidence type="ECO:0000256" key="3">
    <source>
        <dbReference type="SAM" id="Phobius"/>
    </source>
</evidence>
<dbReference type="InterPro" id="IPR005754">
    <property type="entry name" value="Sortase"/>
</dbReference>
<comment type="caution">
    <text evidence="4">The sequence shown here is derived from an EMBL/GenBank/DDBJ whole genome shotgun (WGS) entry which is preliminary data.</text>
</comment>
<sequence>MITGNFSGGDMKNRNKNSLTVCFFLAGAVVILTIGYQIYRQPYYEAERRNKYEDQIIEAYLEQKENGNPEEKPTEENPTEYLYSDVGEYAFQGKMDCILVIDKINLKKAVIRGNTLGDNEVNLSRYYFVTADLTQNLGGNYIIYGHCSDTYGHSFNRLEELNIGDTFYILQENMKYYYRIEAVDRVLRSESNPYFQALKNRVTFVSCEKNIAAGYTENRVIIVRSIQTGKESIR</sequence>
<evidence type="ECO:0000256" key="1">
    <source>
        <dbReference type="ARBA" id="ARBA00022801"/>
    </source>
</evidence>
<dbReference type="GO" id="GO:0016787">
    <property type="term" value="F:hydrolase activity"/>
    <property type="evidence" value="ECO:0007669"/>
    <property type="project" value="UniProtKB-KW"/>
</dbReference>
<feature type="active site" description="Proton donor/acceptor" evidence="2">
    <location>
        <position position="146"/>
    </location>
</feature>
<accession>A0A3R8RAV5</accession>
<proteinExistence type="predicted"/>
<reference evidence="4" key="1">
    <citation type="submission" date="2018-10" db="EMBL/GenBank/DDBJ databases">
        <title>Schaedlerella arabinophila gen. nov. sp. nov., isolated from the mouse intestinal tract and comparative analysis with the genome of the closely related altered Schaedler flora strain ASF502.</title>
        <authorList>
            <person name="Miyake S."/>
            <person name="Soh M."/>
            <person name="Seedorf H."/>
        </authorList>
    </citation>
    <scope>NUCLEOTIDE SEQUENCE [LARGE SCALE GENOMIC DNA]</scope>
    <source>
        <strain evidence="4">DSM 106076</strain>
    </source>
</reference>
<keyword evidence="5" id="KW-1185">Reference proteome</keyword>
<keyword evidence="1" id="KW-0378">Hydrolase</keyword>
<evidence type="ECO:0000313" key="4">
    <source>
        <dbReference type="EMBL" id="RRK37005.1"/>
    </source>
</evidence>
<evidence type="ECO:0000256" key="2">
    <source>
        <dbReference type="PIRSR" id="PIRSR605754-1"/>
    </source>
</evidence>
<dbReference type="CDD" id="cd00004">
    <property type="entry name" value="Sortase"/>
    <property type="match status" value="1"/>
</dbReference>
<organism evidence="4 5">
    <name type="scientific">Schaedlerella arabinosiphila</name>
    <dbReference type="NCBI Taxonomy" id="2044587"/>
    <lineage>
        <taxon>Bacteria</taxon>
        <taxon>Bacillati</taxon>
        <taxon>Bacillota</taxon>
        <taxon>Clostridia</taxon>
        <taxon>Lachnospirales</taxon>
        <taxon>Lachnospiraceae</taxon>
        <taxon>Schaedlerella</taxon>
    </lineage>
</organism>
<dbReference type="Pfam" id="PF04203">
    <property type="entry name" value="Sortase"/>
    <property type="match status" value="1"/>
</dbReference>
<evidence type="ECO:0000313" key="5">
    <source>
        <dbReference type="Proteomes" id="UP000274920"/>
    </source>
</evidence>
<dbReference type="EMBL" id="RHJS01000001">
    <property type="protein sequence ID" value="RRK37005.1"/>
    <property type="molecule type" value="Genomic_DNA"/>
</dbReference>
<keyword evidence="3" id="KW-1133">Transmembrane helix</keyword>
<feature type="transmembrane region" description="Helical" evidence="3">
    <location>
        <begin position="21"/>
        <end position="39"/>
    </location>
</feature>
<dbReference type="AlphaFoldDB" id="A0A3R8RAV5"/>
<keyword evidence="3" id="KW-0812">Transmembrane</keyword>
<dbReference type="Proteomes" id="UP000274920">
    <property type="component" value="Unassembled WGS sequence"/>
</dbReference>
<keyword evidence="3" id="KW-0472">Membrane</keyword>